<organism evidence="1 2">
    <name type="scientific">Corynebacterium doosanense CAU 212 = DSM 45436</name>
    <dbReference type="NCBI Taxonomy" id="558173"/>
    <lineage>
        <taxon>Bacteria</taxon>
        <taxon>Bacillati</taxon>
        <taxon>Actinomycetota</taxon>
        <taxon>Actinomycetes</taxon>
        <taxon>Mycobacteriales</taxon>
        <taxon>Corynebacteriaceae</taxon>
        <taxon>Corynebacterium</taxon>
    </lineage>
</organism>
<dbReference type="HOGENOM" id="CLU_026624_3_3_11"/>
<dbReference type="eggNOG" id="COG0627">
    <property type="taxonomic scope" value="Bacteria"/>
</dbReference>
<evidence type="ECO:0000313" key="1">
    <source>
        <dbReference type="EMBL" id="AIT62005.1"/>
    </source>
</evidence>
<reference evidence="1 2" key="1">
    <citation type="submission" date="2013-09" db="EMBL/GenBank/DDBJ databases">
        <title>Complete genome sequence of Corynebacterium doosanense CAU 212(T) (=DSM 45436(T)), isolated from activated sludge.</title>
        <authorList>
            <person name="Schaffert L."/>
            <person name="Albersmeier A."/>
            <person name="Kalinowski J."/>
            <person name="Ruckert C."/>
        </authorList>
    </citation>
    <scope>NUCLEOTIDE SEQUENCE [LARGE SCALE GENOMIC DNA]</scope>
    <source>
        <strain evidence="1 2">CAU 212</strain>
    </source>
</reference>
<evidence type="ECO:0000313" key="2">
    <source>
        <dbReference type="Proteomes" id="UP000029914"/>
    </source>
</evidence>
<dbReference type="RefSeq" id="WP_018022045.1">
    <property type="nucleotide sequence ID" value="NZ_AQUX01000005.1"/>
</dbReference>
<gene>
    <name evidence="1" type="ORF">CDOO_12610</name>
</gene>
<dbReference type="STRING" id="558173.CDOO_12610"/>
<dbReference type="InterPro" id="IPR013207">
    <property type="entry name" value="LGFP"/>
</dbReference>
<dbReference type="InterPro" id="IPR029058">
    <property type="entry name" value="AB_hydrolase_fold"/>
</dbReference>
<sequence>MRDSASRSPRRTARRNRHLAALAIPSAVAVGLAVVPVAPMASAQGLSSGLGAGNGSGFSDSVAPGEPVQRTPYQTTYPEVDALPAGVSVDRVEWITNRKVRVFINSAVMPGKPVQVDILLARDWHTSQDKKFPELWALDGLRARDDENGWTIETNIEQQYADKNVNVVLPVGGESSFYSDWQQPDNGKHYMWESFLTKELVPVLDNGFRSNKKRAVVGLSMGGTSAINLAERHPYLFSFVGSFSGYLDTSSRGMPEAIGAAMKDAGGYNSNSMWGPNYSQDWIDHDPKLGIGALKDMTVYVSSGNGADSFGKPNSPAKGPANAAGVGLEVLSRMTSQTFVDRAKRENVKVESHFRPSGVHSWEYWQFELNEAFPSIAEALQLAPEDRVGKCAPTGAIAGVTSAGQIGSCVNNEYDINGGKAQDFRNGTAYWSAETGAHALFGAINAKYASLDGANGWLGFPKTGERTTPDGKGRYVHFEFGSIYWTPETGANAIPGDMFTAWGEKGWENSDIKYPVAEATPINGGLVQEFQNGWLTRNPDGKTHFIVHGAIGAKYGEMDTANSVLGYPTSEEIKINGGAFQAFEHGNIYWSPRTGAHFVLYGGIFDEWGKTKWEQGELGWPTTDTENILAGGNKQSFEHGTLTETFGAVRRGN</sequence>
<dbReference type="InterPro" id="IPR000801">
    <property type="entry name" value="Esterase-like"/>
</dbReference>
<dbReference type="GO" id="GO:0016747">
    <property type="term" value="F:acyltransferase activity, transferring groups other than amino-acyl groups"/>
    <property type="evidence" value="ECO:0007669"/>
    <property type="project" value="TreeGrafter"/>
</dbReference>
<accession>A0A097IIQ1</accession>
<dbReference type="EMBL" id="CP006764">
    <property type="protein sequence ID" value="AIT62005.1"/>
    <property type="molecule type" value="Genomic_DNA"/>
</dbReference>
<dbReference type="eggNOG" id="COG5479">
    <property type="taxonomic scope" value="Bacteria"/>
</dbReference>
<keyword evidence="2" id="KW-1185">Reference proteome</keyword>
<dbReference type="Pfam" id="PF00756">
    <property type="entry name" value="Esterase"/>
    <property type="match status" value="1"/>
</dbReference>
<dbReference type="KEGG" id="cdo:CDOO_12610"/>
<dbReference type="PANTHER" id="PTHR48098">
    <property type="entry name" value="ENTEROCHELIN ESTERASE-RELATED"/>
    <property type="match status" value="1"/>
</dbReference>
<protein>
    <recommendedName>
        <fullName evidence="3">Trehalose O-mycolyltransferase</fullName>
    </recommendedName>
</protein>
<dbReference type="PANTHER" id="PTHR48098:SF1">
    <property type="entry name" value="DIACYLGLYCEROL ACYLTRANSFERASE_MYCOLYLTRANSFERASE AG85A"/>
    <property type="match status" value="1"/>
</dbReference>
<dbReference type="AlphaFoldDB" id="A0A097IIQ1"/>
<proteinExistence type="predicted"/>
<dbReference type="InterPro" id="IPR050583">
    <property type="entry name" value="Mycobacterial_A85_antigen"/>
</dbReference>
<dbReference type="Pfam" id="PF08310">
    <property type="entry name" value="LGFP"/>
    <property type="match status" value="4"/>
</dbReference>
<dbReference type="Proteomes" id="UP000029914">
    <property type="component" value="Chromosome"/>
</dbReference>
<dbReference type="SUPFAM" id="SSF53474">
    <property type="entry name" value="alpha/beta-Hydrolases"/>
    <property type="match status" value="1"/>
</dbReference>
<dbReference type="OrthoDB" id="4527292at2"/>
<dbReference type="Gene3D" id="3.40.50.1820">
    <property type="entry name" value="alpha/beta hydrolase"/>
    <property type="match status" value="1"/>
</dbReference>
<evidence type="ECO:0008006" key="3">
    <source>
        <dbReference type="Google" id="ProtNLM"/>
    </source>
</evidence>
<name>A0A097IIQ1_9CORY</name>